<dbReference type="AlphaFoldDB" id="A0A1B7LY47"/>
<dbReference type="Pfam" id="PF19136">
    <property type="entry name" value="DUF5819"/>
    <property type="match status" value="1"/>
</dbReference>
<organism evidence="1 2">
    <name type="scientific">Enteractinococcus helveticum</name>
    <dbReference type="NCBI Taxonomy" id="1837282"/>
    <lineage>
        <taxon>Bacteria</taxon>
        <taxon>Bacillati</taxon>
        <taxon>Actinomycetota</taxon>
        <taxon>Actinomycetes</taxon>
        <taxon>Micrococcales</taxon>
        <taxon>Micrococcaceae</taxon>
    </lineage>
</organism>
<dbReference type="InterPro" id="IPR043857">
    <property type="entry name" value="DUF5819"/>
</dbReference>
<comment type="caution">
    <text evidence="1">The sequence shown here is derived from an EMBL/GenBank/DDBJ whole genome shotgun (WGS) entry which is preliminary data.</text>
</comment>
<protein>
    <submittedName>
        <fullName evidence="1">Uncharacterized protein</fullName>
    </submittedName>
</protein>
<accession>A0A1B7LY47</accession>
<dbReference type="Proteomes" id="UP000078292">
    <property type="component" value="Unassembled WGS sequence"/>
</dbReference>
<keyword evidence="2" id="KW-1185">Reference proteome</keyword>
<sequence>MASTVLVLLPSGTPLREPVNSAVSPSFSQNWRVFAPNILKVNRNVEIRAQWRDANNQLVYSDWVSLTEIEEQGVTGHFAPSRIHKNAFNSSQTLLSSYNDLDVEQKERVRDTFIEATNDNEFRPIDVEELIDDLGAGDSDVIRYLRMDYMYMRFATLYATAGFDEDIERVQWRITRERPNDFQNRFSDEQQYNDSVTTFGWRHSNVEIPEEVLDEYGNLIERTGKEHLFRKAASNAQ</sequence>
<evidence type="ECO:0000313" key="2">
    <source>
        <dbReference type="Proteomes" id="UP000078292"/>
    </source>
</evidence>
<gene>
    <name evidence="1" type="ORF">A6F49_12545</name>
</gene>
<proteinExistence type="predicted"/>
<reference evidence="1 2" key="1">
    <citation type="submission" date="2016-04" db="EMBL/GenBank/DDBJ databases">
        <title>First whole genome shotgun sequence of the bacterium Enteractinococcus sp. strain UASWS1574.</title>
        <authorList>
            <person name="Crovadore J."/>
            <person name="Chablais R."/>
            <person name="Lefort F."/>
        </authorList>
    </citation>
    <scope>NUCLEOTIDE SEQUENCE [LARGE SCALE GENOMIC DNA]</scope>
    <source>
        <strain evidence="1 2">UASWS1574</strain>
    </source>
</reference>
<dbReference type="STRING" id="1837282.A6F49_12545"/>
<name>A0A1B7LY47_9MICC</name>
<evidence type="ECO:0000313" key="1">
    <source>
        <dbReference type="EMBL" id="OAV60210.1"/>
    </source>
</evidence>
<dbReference type="EMBL" id="LXEY01000020">
    <property type="protein sequence ID" value="OAV60210.1"/>
    <property type="molecule type" value="Genomic_DNA"/>
</dbReference>